<evidence type="ECO:0000256" key="4">
    <source>
        <dbReference type="ARBA" id="ARBA00022833"/>
    </source>
</evidence>
<sequence>MSLFYDLKLKRQKAGAEGGVSAVTSEGRPEGGAKDSGYSATCSSDSEQSESPASSPRPPKYQHHHRQVDSPLDISPTRSDCDSLLSSPTSCQPAHPSVTSSQPNFDVLRHAQLLRAKTMAYYPTIYPQHFPPEMMRTPARLNVAAAGGSNAMMANVNAATHFVGNILYRCLVQPRAVMEGYGNKTEGGSLHQGGREEGPVNLTMASGRQSPQQSLRSSCSTARRRLLPSSSSTASVKSDFGSEMSLEGGEGEEGGQVAAMDGPMICMICGDKATGLHYGIITCEGCKGFFKRTVQNKRVYTCVASGGCEITKTQRNRCQYCRFQKCLKQGMVLAAVREDRMPGGRNSGAVYNLYKVKYRSRKRKNNTSQQQGLTPPNKQQERCHSESKSSHNDGRGSSPQAKALLPLSSPTPTANCHTAPTLHKSDSLPADTALDMLNGPEDIQLLSRLIELDQLEDVATLKSMDNFFSDTNIELPERLRKMGDRMVIKLVEWTQRLPYLSTLPIGLLTSLLTHRWHLILLLSTSFFNVQRRRGVKRKLEEDSEGPTSTSDRHQTLLTRYRHRLDSRGSTHSPNSDSSDDTARKENGGQDSKQVPTIKESDAEVTLIMAAPPSTSPADSPKPSTVLSPGDKSLKEDIHDSLLHLQFYLRRLLGREVEYEELEREIGDMLRQLISFMRHLRDINLSAEEYVALKVLIMLQDGAPAFRLYQQQYMNALMCYLVRQHGRQAQQRLHLLLNLNPQIQLAAAKLLQNKMFYVPFLLNS</sequence>
<dbReference type="GO" id="GO:0005634">
    <property type="term" value="C:nucleus"/>
    <property type="evidence" value="ECO:0007669"/>
    <property type="project" value="UniProtKB-SubCell"/>
</dbReference>
<organism evidence="13 14">
    <name type="scientific">Ramazzottius varieornatus</name>
    <name type="common">Water bear</name>
    <name type="synonym">Tardigrade</name>
    <dbReference type="NCBI Taxonomy" id="947166"/>
    <lineage>
        <taxon>Eukaryota</taxon>
        <taxon>Metazoa</taxon>
        <taxon>Ecdysozoa</taxon>
        <taxon>Tardigrada</taxon>
        <taxon>Eutardigrada</taxon>
        <taxon>Parachela</taxon>
        <taxon>Hypsibioidea</taxon>
        <taxon>Ramazzottiidae</taxon>
        <taxon>Ramazzottius</taxon>
    </lineage>
</organism>
<reference evidence="13 14" key="1">
    <citation type="journal article" date="2016" name="Nat. Commun.">
        <title>Extremotolerant tardigrade genome and improved radiotolerance of human cultured cells by tardigrade-unique protein.</title>
        <authorList>
            <person name="Hashimoto T."/>
            <person name="Horikawa D.D."/>
            <person name="Saito Y."/>
            <person name="Kuwahara H."/>
            <person name="Kozuka-Hata H."/>
            <person name="Shin-I T."/>
            <person name="Minakuchi Y."/>
            <person name="Ohishi K."/>
            <person name="Motoyama A."/>
            <person name="Aizu T."/>
            <person name="Enomoto A."/>
            <person name="Kondo K."/>
            <person name="Tanaka S."/>
            <person name="Hara Y."/>
            <person name="Koshikawa S."/>
            <person name="Sagara H."/>
            <person name="Miura T."/>
            <person name="Yokobori S."/>
            <person name="Miyagawa K."/>
            <person name="Suzuki Y."/>
            <person name="Kubo T."/>
            <person name="Oyama M."/>
            <person name="Kohara Y."/>
            <person name="Fujiyama A."/>
            <person name="Arakawa K."/>
            <person name="Katayama T."/>
            <person name="Toyoda A."/>
            <person name="Kunieda T."/>
        </authorList>
    </citation>
    <scope>NUCLEOTIDE SEQUENCE [LARGE SCALE GENOMIC DNA]</scope>
    <source>
        <strain evidence="13 14">YOKOZUNA-1</strain>
    </source>
</reference>
<dbReference type="InterPro" id="IPR035500">
    <property type="entry name" value="NHR-like_dom_sf"/>
</dbReference>
<protein>
    <recommendedName>
        <fullName evidence="15">Hormone receptor 4</fullName>
    </recommendedName>
</protein>
<feature type="compositionally biased region" description="Basic and acidic residues" evidence="10">
    <location>
        <begin position="379"/>
        <end position="394"/>
    </location>
</feature>
<comment type="caution">
    <text evidence="13">The sequence shown here is derived from an EMBL/GenBank/DDBJ whole genome shotgun (WGS) entry which is preliminary data.</text>
</comment>
<dbReference type="Gene3D" id="1.10.565.10">
    <property type="entry name" value="Retinoid X Receptor"/>
    <property type="match status" value="2"/>
</dbReference>
<dbReference type="InterPro" id="IPR050200">
    <property type="entry name" value="Nuclear_hormone_rcpt_NR3"/>
</dbReference>
<accession>A0A1D1UMR2</accession>
<dbReference type="OrthoDB" id="10006908at2759"/>
<feature type="compositionally biased region" description="Polar residues" evidence="10">
    <location>
        <begin position="366"/>
        <end position="378"/>
    </location>
</feature>
<evidence type="ECO:0000313" key="14">
    <source>
        <dbReference type="Proteomes" id="UP000186922"/>
    </source>
</evidence>
<dbReference type="AlphaFoldDB" id="A0A1D1UMR2"/>
<dbReference type="InterPro" id="IPR001723">
    <property type="entry name" value="Nuclear_hrmn_rcpt"/>
</dbReference>
<dbReference type="Pfam" id="PF00105">
    <property type="entry name" value="zf-C4"/>
    <property type="match status" value="1"/>
</dbReference>
<dbReference type="Gene3D" id="3.30.50.10">
    <property type="entry name" value="Erythroid Transcription Factor GATA-1, subunit A"/>
    <property type="match status" value="1"/>
</dbReference>
<evidence type="ECO:0000256" key="9">
    <source>
        <dbReference type="ARBA" id="ARBA00023242"/>
    </source>
</evidence>
<dbReference type="GO" id="GO:0006357">
    <property type="term" value="P:regulation of transcription by RNA polymerase II"/>
    <property type="evidence" value="ECO:0007669"/>
    <property type="project" value="UniProtKB-ARBA"/>
</dbReference>
<name>A0A1D1UMR2_RAMVA</name>
<feature type="domain" description="NR LBD" evidence="12">
    <location>
        <begin position="441"/>
        <end position="763"/>
    </location>
</feature>
<feature type="compositionally biased region" description="Polar residues" evidence="10">
    <location>
        <begin position="203"/>
        <end position="221"/>
    </location>
</feature>
<keyword evidence="5" id="KW-0805">Transcription regulation</keyword>
<evidence type="ECO:0000256" key="3">
    <source>
        <dbReference type="ARBA" id="ARBA00022771"/>
    </source>
</evidence>
<evidence type="ECO:0000256" key="6">
    <source>
        <dbReference type="ARBA" id="ARBA00023125"/>
    </source>
</evidence>
<keyword evidence="7" id="KW-0804">Transcription</keyword>
<evidence type="ECO:0000256" key="2">
    <source>
        <dbReference type="ARBA" id="ARBA00022723"/>
    </source>
</evidence>
<evidence type="ECO:0000256" key="7">
    <source>
        <dbReference type="ARBA" id="ARBA00023163"/>
    </source>
</evidence>
<proteinExistence type="predicted"/>
<dbReference type="GO" id="GO:0043565">
    <property type="term" value="F:sequence-specific DNA binding"/>
    <property type="evidence" value="ECO:0007669"/>
    <property type="project" value="InterPro"/>
</dbReference>
<keyword evidence="2" id="KW-0479">Metal-binding</keyword>
<dbReference type="PROSITE" id="PS00031">
    <property type="entry name" value="NUCLEAR_REC_DBD_1"/>
    <property type="match status" value="1"/>
</dbReference>
<dbReference type="SUPFAM" id="SSF57716">
    <property type="entry name" value="Glucocorticoid receptor-like (DNA-binding domain)"/>
    <property type="match status" value="1"/>
</dbReference>
<dbReference type="PANTHER" id="PTHR48092">
    <property type="entry name" value="KNIRPS-RELATED PROTEIN-RELATED"/>
    <property type="match status" value="1"/>
</dbReference>
<dbReference type="FunFam" id="3.30.50.10:FF:000006">
    <property type="entry name" value="Nuclear receptor subfamily 5 group A member"/>
    <property type="match status" value="1"/>
</dbReference>
<evidence type="ECO:0000259" key="12">
    <source>
        <dbReference type="PROSITE" id="PS51843"/>
    </source>
</evidence>
<keyword evidence="8" id="KW-0675">Receptor</keyword>
<dbReference type="EMBL" id="BDGG01000001">
    <property type="protein sequence ID" value="GAU91006.1"/>
    <property type="molecule type" value="Genomic_DNA"/>
</dbReference>
<dbReference type="SMART" id="SM00430">
    <property type="entry name" value="HOLI"/>
    <property type="match status" value="1"/>
</dbReference>
<dbReference type="InterPro" id="IPR000536">
    <property type="entry name" value="Nucl_hrmn_rcpt_lig-bd"/>
</dbReference>
<dbReference type="SUPFAM" id="SSF48508">
    <property type="entry name" value="Nuclear receptor ligand-binding domain"/>
    <property type="match status" value="1"/>
</dbReference>
<feature type="region of interest" description="Disordered" evidence="10">
    <location>
        <begin position="561"/>
        <end position="600"/>
    </location>
</feature>
<evidence type="ECO:0000313" key="13">
    <source>
        <dbReference type="EMBL" id="GAU91006.1"/>
    </source>
</evidence>
<dbReference type="GO" id="GO:0003700">
    <property type="term" value="F:DNA-binding transcription factor activity"/>
    <property type="evidence" value="ECO:0007669"/>
    <property type="project" value="InterPro"/>
</dbReference>
<keyword evidence="4" id="KW-0862">Zinc</keyword>
<feature type="compositionally biased region" description="Polar residues" evidence="10">
    <location>
        <begin position="408"/>
        <end position="418"/>
    </location>
</feature>
<dbReference type="InterPro" id="IPR001628">
    <property type="entry name" value="Znf_hrmn_rcpt"/>
</dbReference>
<keyword evidence="9" id="KW-0539">Nucleus</keyword>
<keyword evidence="6" id="KW-0238">DNA-binding</keyword>
<evidence type="ECO:0000256" key="1">
    <source>
        <dbReference type="ARBA" id="ARBA00004123"/>
    </source>
</evidence>
<feature type="region of interest" description="Disordered" evidence="10">
    <location>
        <begin position="185"/>
        <end position="254"/>
    </location>
</feature>
<dbReference type="PRINTS" id="PR00047">
    <property type="entry name" value="STROIDFINGER"/>
</dbReference>
<dbReference type="SMART" id="SM00399">
    <property type="entry name" value="ZnF_C4"/>
    <property type="match status" value="1"/>
</dbReference>
<feature type="compositionally biased region" description="Low complexity" evidence="10">
    <location>
        <begin position="39"/>
        <end position="54"/>
    </location>
</feature>
<evidence type="ECO:0000259" key="11">
    <source>
        <dbReference type="PROSITE" id="PS51030"/>
    </source>
</evidence>
<dbReference type="STRING" id="947166.A0A1D1UMR2"/>
<keyword evidence="3" id="KW-0863">Zinc-finger</keyword>
<dbReference type="Proteomes" id="UP000186922">
    <property type="component" value="Unassembled WGS sequence"/>
</dbReference>
<dbReference type="PROSITE" id="PS51030">
    <property type="entry name" value="NUCLEAR_REC_DBD_2"/>
    <property type="match status" value="1"/>
</dbReference>
<dbReference type="InterPro" id="IPR013088">
    <property type="entry name" value="Znf_NHR/GATA"/>
</dbReference>
<dbReference type="PROSITE" id="PS51843">
    <property type="entry name" value="NR_LBD"/>
    <property type="match status" value="1"/>
</dbReference>
<gene>
    <name evidence="13" type="primary">RvY_03344-1</name>
    <name evidence="13" type="synonym">RvY_03344.1</name>
    <name evidence="13" type="ORF">RvY_03344</name>
</gene>
<evidence type="ECO:0000256" key="10">
    <source>
        <dbReference type="SAM" id="MobiDB-lite"/>
    </source>
</evidence>
<evidence type="ECO:0008006" key="15">
    <source>
        <dbReference type="Google" id="ProtNLM"/>
    </source>
</evidence>
<dbReference type="CDD" id="cd07168">
    <property type="entry name" value="NR_DBD_DHR4_like"/>
    <property type="match status" value="1"/>
</dbReference>
<feature type="region of interest" description="Disordered" evidence="10">
    <location>
        <begin position="361"/>
        <end position="427"/>
    </location>
</feature>
<feature type="region of interest" description="Disordered" evidence="10">
    <location>
        <begin position="11"/>
        <end position="103"/>
    </location>
</feature>
<evidence type="ECO:0000256" key="5">
    <source>
        <dbReference type="ARBA" id="ARBA00023015"/>
    </source>
</evidence>
<feature type="compositionally biased region" description="Polar residues" evidence="10">
    <location>
        <begin position="84"/>
        <end position="103"/>
    </location>
</feature>
<evidence type="ECO:0000256" key="8">
    <source>
        <dbReference type="ARBA" id="ARBA00023170"/>
    </source>
</evidence>
<dbReference type="PRINTS" id="PR00398">
    <property type="entry name" value="STRDHORMONER"/>
</dbReference>
<feature type="domain" description="Nuclear receptor" evidence="11">
    <location>
        <begin position="263"/>
        <end position="338"/>
    </location>
</feature>
<feature type="region of interest" description="Disordered" evidence="10">
    <location>
        <begin position="536"/>
        <end position="555"/>
    </location>
</feature>
<dbReference type="GO" id="GO:0008270">
    <property type="term" value="F:zinc ion binding"/>
    <property type="evidence" value="ECO:0007669"/>
    <property type="project" value="UniProtKB-KW"/>
</dbReference>
<keyword evidence="14" id="KW-1185">Reference proteome</keyword>
<comment type="subcellular location">
    <subcellularLocation>
        <location evidence="1">Nucleus</location>
    </subcellularLocation>
</comment>